<comment type="caution">
    <text evidence="1">The sequence shown here is derived from an EMBL/GenBank/DDBJ whole genome shotgun (WGS) entry which is preliminary data.</text>
</comment>
<accession>A0ABS7XUX4</accession>
<name>A0ABS7XUX4_9FLAO</name>
<evidence type="ECO:0000313" key="2">
    <source>
        <dbReference type="Proteomes" id="UP001198901"/>
    </source>
</evidence>
<organism evidence="1 2">
    <name type="scientific">Winogradskyella alexanderae</name>
    <dbReference type="NCBI Taxonomy" id="2877123"/>
    <lineage>
        <taxon>Bacteria</taxon>
        <taxon>Pseudomonadati</taxon>
        <taxon>Bacteroidota</taxon>
        <taxon>Flavobacteriia</taxon>
        <taxon>Flavobacteriales</taxon>
        <taxon>Flavobacteriaceae</taxon>
        <taxon>Winogradskyella</taxon>
    </lineage>
</organism>
<evidence type="ECO:0008006" key="3">
    <source>
        <dbReference type="Google" id="ProtNLM"/>
    </source>
</evidence>
<evidence type="ECO:0000313" key="1">
    <source>
        <dbReference type="EMBL" id="MCA0133238.1"/>
    </source>
</evidence>
<dbReference type="Proteomes" id="UP001198901">
    <property type="component" value="Unassembled WGS sequence"/>
</dbReference>
<keyword evidence="2" id="KW-1185">Reference proteome</keyword>
<reference evidence="2" key="1">
    <citation type="submission" date="2023-07" db="EMBL/GenBank/DDBJ databases">
        <authorList>
            <person name="Yue Y."/>
        </authorList>
    </citation>
    <scope>NUCLEOTIDE SEQUENCE [LARGE SCALE GENOMIC DNA]</scope>
    <source>
        <strain evidence="2">D23</strain>
    </source>
</reference>
<dbReference type="EMBL" id="JAIUJR010000007">
    <property type="protein sequence ID" value="MCA0133238.1"/>
    <property type="molecule type" value="Genomic_DNA"/>
</dbReference>
<dbReference type="RefSeq" id="WP_224529752.1">
    <property type="nucleotide sequence ID" value="NZ_JAIUJR010000007.1"/>
</dbReference>
<protein>
    <recommendedName>
        <fullName evidence="3">YD repeat-containing protein</fullName>
    </recommendedName>
</protein>
<sequence length="362" mass="42951">MEMKISKLLLVISLLFIGLQSRAQLNIKVSKSDSIKSLSYKVFKVKTKKDNLIKSKLTMAYNYYPIQYPLTTLYYNENGCLIKKENSNQKDTTFYNSIKQIIKKVLYPNPTKSKDSITINYSYDIQGNITTEKMKATGSNLNYVLDGNYYSNESLIDKFYHNYYLLENDSSGRSQIKNIKPELNNYYRLYNQKNKLIEEKYLTTTINPFPYKPDSTIHSIKYQYNKENRISKVANINYSINSLGKNYTSTNTEQHRYSNDGLIHDIEYFDEGKLTRKERIIKNNEGELTEYTNNWISLNRKTTYVYDSKGDIKSYTYSKKNKIIRNIRLEYNYNDNGDWIKCIHFDKKNKPKYLIERTIEYY</sequence>
<gene>
    <name evidence="1" type="ORF">LBU54_11640</name>
</gene>
<proteinExistence type="predicted"/>